<dbReference type="AlphaFoldDB" id="A0A1B1TBJ8"/>
<dbReference type="InterPro" id="IPR045076">
    <property type="entry name" value="MutS"/>
</dbReference>
<dbReference type="InterPro" id="IPR000432">
    <property type="entry name" value="DNA_mismatch_repair_MutS_C"/>
</dbReference>
<organism evidence="5">
    <name type="scientific">uncultured Poseidoniia archaeon</name>
    <dbReference type="NCBI Taxonomy" id="1697135"/>
    <lineage>
        <taxon>Archaea</taxon>
        <taxon>Methanobacteriati</taxon>
        <taxon>Thermoplasmatota</taxon>
        <taxon>Candidatus Poseidoniia</taxon>
        <taxon>environmental samples</taxon>
    </lineage>
</organism>
<reference evidence="5" key="2">
    <citation type="journal article" date="2015" name="ISME J.">
        <title>A new class of marine Euryarchaeota group II from the Mediterranean deep chlorophyll maximum.</title>
        <authorList>
            <person name="Martin-Cuadrado A.B."/>
            <person name="Garcia-Heredia I."/>
            <person name="Molto A.G."/>
            <person name="Lopez-Ubeda R."/>
            <person name="Kimes N."/>
            <person name="Lopez-Garcia P."/>
            <person name="Moreira D."/>
            <person name="Rodriguez-Valera F."/>
        </authorList>
    </citation>
    <scope>NUCLEOTIDE SEQUENCE</scope>
</reference>
<protein>
    <recommendedName>
        <fullName evidence="4">DNA mismatch repair proteins mutS family domain-containing protein</fullName>
    </recommendedName>
</protein>
<evidence type="ECO:0000256" key="2">
    <source>
        <dbReference type="ARBA" id="ARBA00022840"/>
    </source>
</evidence>
<dbReference type="PROSITE" id="PS00486">
    <property type="entry name" value="DNA_MISMATCH_REPAIR_2"/>
    <property type="match status" value="1"/>
</dbReference>
<name>A0A1B1TBJ8_9ARCH</name>
<dbReference type="Pfam" id="PF00488">
    <property type="entry name" value="MutS_V"/>
    <property type="match status" value="1"/>
</dbReference>
<proteinExistence type="predicted"/>
<evidence type="ECO:0000259" key="4">
    <source>
        <dbReference type="PROSITE" id="PS00486"/>
    </source>
</evidence>
<sequence>MIEVAHILKRATSNSLILLDEVGRGTSTFDGLSIAWSMTEDICNRIQARSLFATHYHQLIGLEDEIKRIKNVHVQVAQSNGELKFLHTVGDGPCDDSYWSTSCCFSRITKKCCRKSVRPFTVLRKTSKRSKGCENQALLWLEI</sequence>
<keyword evidence="3" id="KW-0238">DNA-binding</keyword>
<dbReference type="SUPFAM" id="SSF52540">
    <property type="entry name" value="P-loop containing nucleoside triphosphate hydrolases"/>
    <property type="match status" value="1"/>
</dbReference>
<evidence type="ECO:0000256" key="1">
    <source>
        <dbReference type="ARBA" id="ARBA00022741"/>
    </source>
</evidence>
<dbReference type="GO" id="GO:0006298">
    <property type="term" value="P:mismatch repair"/>
    <property type="evidence" value="ECO:0007669"/>
    <property type="project" value="InterPro"/>
</dbReference>
<dbReference type="InterPro" id="IPR027417">
    <property type="entry name" value="P-loop_NTPase"/>
</dbReference>
<dbReference type="GO" id="GO:0005829">
    <property type="term" value="C:cytosol"/>
    <property type="evidence" value="ECO:0007669"/>
    <property type="project" value="TreeGrafter"/>
</dbReference>
<dbReference type="PANTHER" id="PTHR11361:SF34">
    <property type="entry name" value="DNA MISMATCH REPAIR PROTEIN MSH1, MITOCHONDRIAL"/>
    <property type="match status" value="1"/>
</dbReference>
<evidence type="ECO:0000256" key="3">
    <source>
        <dbReference type="ARBA" id="ARBA00023125"/>
    </source>
</evidence>
<keyword evidence="2" id="KW-0067">ATP-binding</keyword>
<dbReference type="GO" id="GO:0030983">
    <property type="term" value="F:mismatched DNA binding"/>
    <property type="evidence" value="ECO:0007669"/>
    <property type="project" value="InterPro"/>
</dbReference>
<feature type="domain" description="DNA mismatch repair proteins mutS family" evidence="4">
    <location>
        <begin position="15"/>
        <end position="31"/>
    </location>
</feature>
<evidence type="ECO:0000313" key="5">
    <source>
        <dbReference type="EMBL" id="ANV79643.1"/>
    </source>
</evidence>
<reference evidence="5" key="1">
    <citation type="submission" date="2014-11" db="EMBL/GenBank/DDBJ databases">
        <authorList>
            <person name="Zhu J."/>
            <person name="Qi W."/>
            <person name="Song R."/>
        </authorList>
    </citation>
    <scope>NUCLEOTIDE SEQUENCE</scope>
</reference>
<accession>A0A1B1TBJ8</accession>
<dbReference type="EMBL" id="KP211844">
    <property type="protein sequence ID" value="ANV79643.1"/>
    <property type="molecule type" value="Genomic_DNA"/>
</dbReference>
<keyword evidence="1" id="KW-0547">Nucleotide-binding</keyword>
<dbReference type="PANTHER" id="PTHR11361">
    <property type="entry name" value="DNA MISMATCH REPAIR PROTEIN MUTS FAMILY MEMBER"/>
    <property type="match status" value="1"/>
</dbReference>
<dbReference type="Gene3D" id="3.40.50.300">
    <property type="entry name" value="P-loop containing nucleotide triphosphate hydrolases"/>
    <property type="match status" value="1"/>
</dbReference>
<dbReference type="GO" id="GO:0140664">
    <property type="term" value="F:ATP-dependent DNA damage sensor activity"/>
    <property type="evidence" value="ECO:0007669"/>
    <property type="project" value="InterPro"/>
</dbReference>
<dbReference type="SMART" id="SM00534">
    <property type="entry name" value="MUTSac"/>
    <property type="match status" value="1"/>
</dbReference>
<dbReference type="GO" id="GO:0005524">
    <property type="term" value="F:ATP binding"/>
    <property type="evidence" value="ECO:0007669"/>
    <property type="project" value="UniProtKB-KW"/>
</dbReference>